<organism evidence="6 7">
    <name type="scientific">Saitozyma podzolica</name>
    <dbReference type="NCBI Taxonomy" id="1890683"/>
    <lineage>
        <taxon>Eukaryota</taxon>
        <taxon>Fungi</taxon>
        <taxon>Dikarya</taxon>
        <taxon>Basidiomycota</taxon>
        <taxon>Agaricomycotina</taxon>
        <taxon>Tremellomycetes</taxon>
        <taxon>Tremellales</taxon>
        <taxon>Trimorphomycetaceae</taxon>
        <taxon>Saitozyma</taxon>
    </lineage>
</organism>
<keyword evidence="3" id="KW-0560">Oxidoreductase</keyword>
<dbReference type="PANTHER" id="PTHR46972:SF1">
    <property type="entry name" value="FAD DEPENDENT OXIDOREDUCTASE DOMAIN-CONTAINING PROTEIN"/>
    <property type="match status" value="1"/>
</dbReference>
<evidence type="ECO:0000313" key="7">
    <source>
        <dbReference type="Proteomes" id="UP000279259"/>
    </source>
</evidence>
<keyword evidence="7" id="KW-1185">Reference proteome</keyword>
<dbReference type="STRING" id="1890683.A0A427XXY2"/>
<evidence type="ECO:0000259" key="5">
    <source>
        <dbReference type="Pfam" id="PF01494"/>
    </source>
</evidence>
<dbReference type="GO" id="GO:0071949">
    <property type="term" value="F:FAD binding"/>
    <property type="evidence" value="ECO:0007669"/>
    <property type="project" value="InterPro"/>
</dbReference>
<evidence type="ECO:0000256" key="2">
    <source>
        <dbReference type="ARBA" id="ARBA00022827"/>
    </source>
</evidence>
<proteinExistence type="predicted"/>
<dbReference type="InterPro" id="IPR036188">
    <property type="entry name" value="FAD/NAD-bd_sf"/>
</dbReference>
<comment type="caution">
    <text evidence="6">The sequence shown here is derived from an EMBL/GenBank/DDBJ whole genome shotgun (WGS) entry which is preliminary data.</text>
</comment>
<dbReference type="Proteomes" id="UP000279259">
    <property type="component" value="Unassembled WGS sequence"/>
</dbReference>
<dbReference type="AlphaFoldDB" id="A0A427XXY2"/>
<dbReference type="PANTHER" id="PTHR46972">
    <property type="entry name" value="MONOOXYGENASE ASQM-RELATED"/>
    <property type="match status" value="1"/>
</dbReference>
<dbReference type="GO" id="GO:0004497">
    <property type="term" value="F:monooxygenase activity"/>
    <property type="evidence" value="ECO:0007669"/>
    <property type="project" value="UniProtKB-KW"/>
</dbReference>
<dbReference type="PRINTS" id="PR00420">
    <property type="entry name" value="RNGMNOXGNASE"/>
</dbReference>
<keyword evidence="4" id="KW-0503">Monooxygenase</keyword>
<dbReference type="OrthoDB" id="655030at2759"/>
<keyword evidence="1" id="KW-0285">Flavoprotein</keyword>
<accession>A0A427XXY2</accession>
<evidence type="ECO:0000256" key="1">
    <source>
        <dbReference type="ARBA" id="ARBA00022630"/>
    </source>
</evidence>
<dbReference type="EMBL" id="RSCD01000023">
    <property type="protein sequence ID" value="RSH83748.1"/>
    <property type="molecule type" value="Genomic_DNA"/>
</dbReference>
<name>A0A427XXY2_9TREE</name>
<dbReference type="SUPFAM" id="SSF51905">
    <property type="entry name" value="FAD/NAD(P)-binding domain"/>
    <property type="match status" value="1"/>
</dbReference>
<protein>
    <recommendedName>
        <fullName evidence="5">FAD-binding domain-containing protein</fullName>
    </recommendedName>
</protein>
<feature type="domain" description="FAD-binding" evidence="5">
    <location>
        <begin position="11"/>
        <end position="327"/>
    </location>
</feature>
<sequence length="432" mass="47609">MTTSPKSSVSPVTVIGAGPGGLVLARYLQLHSVPCVIYERETSASARGQGGSLDLHGDTGLEALRRTELLDEARGLMRPEGDVLKIMNKTGKVLWDENKEGGASATAADSTRGRPEIDRTDLRNLLLRSLLPDTVKWGYGVKSIAALNNDEYEITFLNGQPPVVTSCLVGADGVWSKVRPLLHSAKPFYSGLTMYDMFIPPGDLTPEMQKYVDELGGKCVIYAAMQLPEAFLDANPLPEVGKKETIAKHFEDWHPMNRELIMAADESSVTPRKIWSFDPDLTWDSPLTGVTVIGDAAHVMSPFAGEGVNQAMADGMDLGQTLVKQYHHPRPSTSLPPFPLSFLPVSPPASISPTLREPDRASLHRRLRAFERRMMRRASPEMRGALDNQKVAFGDDSARKFTAMFKWFILGFVVDLVTAAPKRAFMNWWDSE</sequence>
<dbReference type="Pfam" id="PF01494">
    <property type="entry name" value="FAD_binding_3"/>
    <property type="match status" value="1"/>
</dbReference>
<keyword evidence="2" id="KW-0274">FAD</keyword>
<gene>
    <name evidence="6" type="ORF">EHS25_005363</name>
</gene>
<dbReference type="Gene3D" id="3.50.50.60">
    <property type="entry name" value="FAD/NAD(P)-binding domain"/>
    <property type="match status" value="1"/>
</dbReference>
<reference evidence="6 7" key="1">
    <citation type="submission" date="2018-11" db="EMBL/GenBank/DDBJ databases">
        <title>Genome sequence of Saitozyma podzolica DSM 27192.</title>
        <authorList>
            <person name="Aliyu H."/>
            <person name="Gorte O."/>
            <person name="Ochsenreither K."/>
        </authorList>
    </citation>
    <scope>NUCLEOTIDE SEQUENCE [LARGE SCALE GENOMIC DNA]</scope>
    <source>
        <strain evidence="6 7">DSM 27192</strain>
    </source>
</reference>
<evidence type="ECO:0000313" key="6">
    <source>
        <dbReference type="EMBL" id="RSH83748.1"/>
    </source>
</evidence>
<evidence type="ECO:0000256" key="3">
    <source>
        <dbReference type="ARBA" id="ARBA00023002"/>
    </source>
</evidence>
<evidence type="ECO:0000256" key="4">
    <source>
        <dbReference type="ARBA" id="ARBA00023033"/>
    </source>
</evidence>
<dbReference type="InterPro" id="IPR002938">
    <property type="entry name" value="FAD-bd"/>
</dbReference>